<comment type="caution">
    <text evidence="2">The sequence shown here is derived from an EMBL/GenBank/DDBJ whole genome shotgun (WGS) entry which is preliminary data.</text>
</comment>
<organism evidence="2 3">
    <name type="scientific">Janthinobacterium fluminis</name>
    <dbReference type="NCBI Taxonomy" id="2987524"/>
    <lineage>
        <taxon>Bacteria</taxon>
        <taxon>Pseudomonadati</taxon>
        <taxon>Pseudomonadota</taxon>
        <taxon>Betaproteobacteria</taxon>
        <taxon>Burkholderiales</taxon>
        <taxon>Oxalobacteraceae</taxon>
        <taxon>Janthinobacterium</taxon>
    </lineage>
</organism>
<gene>
    <name evidence="2" type="ORF">OIK44_21505</name>
</gene>
<protein>
    <submittedName>
        <fullName evidence="2">Protein-glutamate O-methyltransferase CheR</fullName>
    </submittedName>
</protein>
<keyword evidence="3" id="KW-1185">Reference proteome</keyword>
<evidence type="ECO:0000313" key="3">
    <source>
        <dbReference type="Proteomes" id="UP001221208"/>
    </source>
</evidence>
<sequence>MTALPGVREVKRFRELIAARLGLDFDEARLGNLAKLLTARGGADCGAYLDSLDGAADAAELARLAPELTVTETYFFRSIDQIRAYAEVALPQRLQAGDGLRPVRVLSAGCASGEEPYSLAIAALALAGLTPNRLALTGLDINPLMLAKAAQARYTSWSLREFPAELKGRWFRPDGDAFLLDDAIRRMVRFEQRNLAQEGADFWLPGSFDIVFCRNVLMYFTPAQAQAAVARIARALAPGGYFFFGHAETLRGLSNDFHLCHSHGAFYYQRKGEALAAAPAPPAAAAPPRWPAAP</sequence>
<dbReference type="PRINTS" id="PR00996">
    <property type="entry name" value="CHERMTFRASE"/>
</dbReference>
<dbReference type="CDD" id="cd02440">
    <property type="entry name" value="AdoMet_MTases"/>
    <property type="match status" value="1"/>
</dbReference>
<name>A0ABT5K697_9BURK</name>
<feature type="domain" description="CheR-type methyltransferase" evidence="1">
    <location>
        <begin position="8"/>
        <end position="273"/>
    </location>
</feature>
<dbReference type="PANTHER" id="PTHR24422">
    <property type="entry name" value="CHEMOTAXIS PROTEIN METHYLTRANSFERASE"/>
    <property type="match status" value="1"/>
</dbReference>
<dbReference type="PROSITE" id="PS50123">
    <property type="entry name" value="CHER"/>
    <property type="match status" value="1"/>
</dbReference>
<dbReference type="Proteomes" id="UP001221208">
    <property type="component" value="Unassembled WGS sequence"/>
</dbReference>
<evidence type="ECO:0000259" key="1">
    <source>
        <dbReference type="PROSITE" id="PS50123"/>
    </source>
</evidence>
<dbReference type="InterPro" id="IPR022642">
    <property type="entry name" value="CheR_C"/>
</dbReference>
<dbReference type="RefSeq" id="WP_273673798.1">
    <property type="nucleotide sequence ID" value="NZ_JAQQXR010000010.1"/>
</dbReference>
<dbReference type="InterPro" id="IPR029063">
    <property type="entry name" value="SAM-dependent_MTases_sf"/>
</dbReference>
<reference evidence="2 3" key="1">
    <citation type="submission" date="2022-10" db="EMBL/GenBank/DDBJ databases">
        <title>Janthinobacterium sp. hw3 Genome sequencing.</title>
        <authorList>
            <person name="Park S."/>
        </authorList>
    </citation>
    <scope>NUCLEOTIDE SEQUENCE [LARGE SCALE GENOMIC DNA]</scope>
    <source>
        <strain evidence="3">hw3</strain>
    </source>
</reference>
<proteinExistence type="predicted"/>
<dbReference type="SMART" id="SM00138">
    <property type="entry name" value="MeTrc"/>
    <property type="match status" value="1"/>
</dbReference>
<dbReference type="PANTHER" id="PTHR24422:SF10">
    <property type="entry name" value="CHEMOTAXIS PROTEIN METHYLTRANSFERASE 2"/>
    <property type="match status" value="1"/>
</dbReference>
<feature type="non-terminal residue" evidence="2">
    <location>
        <position position="294"/>
    </location>
</feature>
<dbReference type="InterPro" id="IPR000780">
    <property type="entry name" value="CheR_MeTrfase"/>
</dbReference>
<dbReference type="InterPro" id="IPR050903">
    <property type="entry name" value="Bact_Chemotaxis_MeTrfase"/>
</dbReference>
<dbReference type="Pfam" id="PF01739">
    <property type="entry name" value="CheR"/>
    <property type="match status" value="1"/>
</dbReference>
<dbReference type="Gene3D" id="3.40.50.150">
    <property type="entry name" value="Vaccinia Virus protein VP39"/>
    <property type="match status" value="1"/>
</dbReference>
<evidence type="ECO:0000313" key="2">
    <source>
        <dbReference type="EMBL" id="MDC8760170.1"/>
    </source>
</evidence>
<accession>A0ABT5K697</accession>
<dbReference type="EMBL" id="JAQQXR010000010">
    <property type="protein sequence ID" value="MDC8760170.1"/>
    <property type="molecule type" value="Genomic_DNA"/>
</dbReference>
<dbReference type="SUPFAM" id="SSF53335">
    <property type="entry name" value="S-adenosyl-L-methionine-dependent methyltransferases"/>
    <property type="match status" value="1"/>
</dbReference>